<proteinExistence type="predicted"/>
<feature type="chain" id="PRO_5026152247" description="Secreted protein" evidence="1">
    <location>
        <begin position="23"/>
        <end position="104"/>
    </location>
</feature>
<protein>
    <recommendedName>
        <fullName evidence="3">Secreted protein</fullName>
    </recommendedName>
</protein>
<feature type="signal peptide" evidence="1">
    <location>
        <begin position="1"/>
        <end position="22"/>
    </location>
</feature>
<accession>A0A6G5A243</accession>
<organism evidence="2">
    <name type="scientific">Rhipicephalus microplus</name>
    <name type="common">Cattle tick</name>
    <name type="synonym">Boophilus microplus</name>
    <dbReference type="NCBI Taxonomy" id="6941"/>
    <lineage>
        <taxon>Eukaryota</taxon>
        <taxon>Metazoa</taxon>
        <taxon>Ecdysozoa</taxon>
        <taxon>Arthropoda</taxon>
        <taxon>Chelicerata</taxon>
        <taxon>Arachnida</taxon>
        <taxon>Acari</taxon>
        <taxon>Parasitiformes</taxon>
        <taxon>Ixodida</taxon>
        <taxon>Ixodoidea</taxon>
        <taxon>Ixodidae</taxon>
        <taxon>Rhipicephalinae</taxon>
        <taxon>Rhipicephalus</taxon>
        <taxon>Boophilus</taxon>
    </lineage>
</organism>
<evidence type="ECO:0008006" key="3">
    <source>
        <dbReference type="Google" id="ProtNLM"/>
    </source>
</evidence>
<name>A0A6G5A243_RHIMP</name>
<sequence>MKFQFRLLILAVVKLPLSILKGHRRQITIYVRVKVQCMTTSKTAILSTAVLHLLRNRAKCILKPVPRVKHFANDPDDVRGSDCNSSRVIKLAAMKRETSVRQEM</sequence>
<dbReference type="EMBL" id="GIKN01002808">
    <property type="protein sequence ID" value="NIE45081.1"/>
    <property type="molecule type" value="Transcribed_RNA"/>
</dbReference>
<keyword evidence="1" id="KW-0732">Signal</keyword>
<dbReference type="AlphaFoldDB" id="A0A6G5A243"/>
<evidence type="ECO:0000313" key="2">
    <source>
        <dbReference type="EMBL" id="NIE45081.1"/>
    </source>
</evidence>
<evidence type="ECO:0000256" key="1">
    <source>
        <dbReference type="SAM" id="SignalP"/>
    </source>
</evidence>
<reference evidence="2" key="1">
    <citation type="submission" date="2020-03" db="EMBL/GenBank/DDBJ databases">
        <title>A transcriptome and proteome of the tick Rhipicephalus microplus shaped by the genetic composition of its hosts and developmental stage.</title>
        <authorList>
            <person name="Garcia G.R."/>
            <person name="Ribeiro J.M.C."/>
            <person name="Maruyama S.R."/>
            <person name="Gardinasse L.G."/>
            <person name="Nelson K."/>
            <person name="Ferreira B.R."/>
            <person name="Andrade T.G."/>
            <person name="Santos I.K.F.M."/>
        </authorList>
    </citation>
    <scope>NUCLEOTIDE SEQUENCE</scope>
    <source>
        <strain evidence="2">NSGR</strain>
        <tissue evidence="2">Salivary glands</tissue>
    </source>
</reference>